<dbReference type="PANTHER" id="PTHR34148:SF1">
    <property type="entry name" value="ADENOSYLCOBINAMIDE-GDP RIBAZOLETRANSFERASE"/>
    <property type="match status" value="1"/>
</dbReference>
<name>A0A1S9ZPR5_9GAMM</name>
<keyword evidence="8 19" id="KW-0169">Cobalamin biosynthesis</keyword>
<evidence type="ECO:0000256" key="16">
    <source>
        <dbReference type="ARBA" id="ARBA00032853"/>
    </source>
</evidence>
<keyword evidence="11 19" id="KW-0460">Magnesium</keyword>
<comment type="function">
    <text evidence="14 19">Joins adenosylcobinamide-GDP and alpha-ribazole to generate adenosylcobalamin (Ado-cobalamin). Also synthesizes adenosylcobalamin 5'-phosphate from adenosylcobinamide-GDP and alpha-ribazole 5'-phosphate.</text>
</comment>
<dbReference type="GO" id="GO:0005886">
    <property type="term" value="C:plasma membrane"/>
    <property type="evidence" value="ECO:0007669"/>
    <property type="project" value="UniProtKB-SubCell"/>
</dbReference>
<keyword evidence="10 19" id="KW-0812">Transmembrane</keyword>
<feature type="transmembrane region" description="Helical" evidence="19">
    <location>
        <begin position="102"/>
        <end position="121"/>
    </location>
</feature>
<dbReference type="Proteomes" id="UP000190322">
    <property type="component" value="Unassembled WGS sequence"/>
</dbReference>
<evidence type="ECO:0000256" key="13">
    <source>
        <dbReference type="ARBA" id="ARBA00023136"/>
    </source>
</evidence>
<dbReference type="Pfam" id="PF02654">
    <property type="entry name" value="CobS"/>
    <property type="match status" value="1"/>
</dbReference>
<feature type="transmembrane region" description="Helical" evidence="19">
    <location>
        <begin position="222"/>
        <end position="241"/>
    </location>
</feature>
<dbReference type="NCBIfam" id="TIGR00317">
    <property type="entry name" value="cobS"/>
    <property type="match status" value="1"/>
</dbReference>
<feature type="transmembrane region" description="Helical" evidence="19">
    <location>
        <begin position="171"/>
        <end position="187"/>
    </location>
</feature>
<evidence type="ECO:0000256" key="18">
    <source>
        <dbReference type="ARBA" id="ARBA00049504"/>
    </source>
</evidence>
<evidence type="ECO:0000256" key="1">
    <source>
        <dbReference type="ARBA" id="ARBA00001946"/>
    </source>
</evidence>
<feature type="transmembrane region" description="Helical" evidence="19">
    <location>
        <begin position="38"/>
        <end position="69"/>
    </location>
</feature>
<comment type="caution">
    <text evidence="20">The sequence shown here is derived from an EMBL/GenBank/DDBJ whole genome shotgun (WGS) entry which is preliminary data.</text>
</comment>
<evidence type="ECO:0000256" key="2">
    <source>
        <dbReference type="ARBA" id="ARBA00004651"/>
    </source>
</evidence>
<comment type="subcellular location">
    <subcellularLocation>
        <location evidence="2 19">Cell membrane</location>
        <topology evidence="2 19">Multi-pass membrane protein</topology>
    </subcellularLocation>
</comment>
<evidence type="ECO:0000256" key="15">
    <source>
        <dbReference type="ARBA" id="ARBA00032605"/>
    </source>
</evidence>
<dbReference type="EC" id="2.7.8.26" evidence="5 19"/>
<evidence type="ECO:0000256" key="10">
    <source>
        <dbReference type="ARBA" id="ARBA00022692"/>
    </source>
</evidence>
<evidence type="ECO:0000256" key="14">
    <source>
        <dbReference type="ARBA" id="ARBA00025228"/>
    </source>
</evidence>
<sequence>MIPLLIALQFLTTLPLTLPVMPSHQQNAASLLFYPLVGLLIGLILFGMTWISLPLMLLSALIVAAWVYLTGGLHLDGLADTADAWVGGLGDRQRTLDIMKDVHTGAMGVVVIVSIVMLKWAGVYSLLSLNLPMGLMFVPMLGRLGILMLLLTTPYIRPQGLGSPLINHNKTILMIVIMSYMITLGLLPAGLAAGLVVGLIGIIGYLRYVFVRRIGGVTGDTLGAGVEIAEVFALIMMAWYLS</sequence>
<accession>A0A1S9ZPR5</accession>
<dbReference type="GO" id="GO:0009236">
    <property type="term" value="P:cobalamin biosynthetic process"/>
    <property type="evidence" value="ECO:0007669"/>
    <property type="project" value="UniProtKB-UniRule"/>
</dbReference>
<evidence type="ECO:0000256" key="6">
    <source>
        <dbReference type="ARBA" id="ARBA00015850"/>
    </source>
</evidence>
<dbReference type="HAMAP" id="MF_00719">
    <property type="entry name" value="CobS"/>
    <property type="match status" value="1"/>
</dbReference>
<dbReference type="UniPathway" id="UPA00148">
    <property type="reaction ID" value="UER00238"/>
</dbReference>
<evidence type="ECO:0000313" key="21">
    <source>
        <dbReference type="Proteomes" id="UP000190322"/>
    </source>
</evidence>
<dbReference type="AlphaFoldDB" id="A0A1S9ZPR5"/>
<evidence type="ECO:0000256" key="4">
    <source>
        <dbReference type="ARBA" id="ARBA00010561"/>
    </source>
</evidence>
<evidence type="ECO:0000256" key="8">
    <source>
        <dbReference type="ARBA" id="ARBA00022573"/>
    </source>
</evidence>
<comment type="cofactor">
    <cofactor evidence="1 19">
        <name>Mg(2+)</name>
        <dbReference type="ChEBI" id="CHEBI:18420"/>
    </cofactor>
</comment>
<organism evidence="20 21">
    <name type="scientific">Moraxella canis</name>
    <dbReference type="NCBI Taxonomy" id="90239"/>
    <lineage>
        <taxon>Bacteria</taxon>
        <taxon>Pseudomonadati</taxon>
        <taxon>Pseudomonadota</taxon>
        <taxon>Gammaproteobacteria</taxon>
        <taxon>Moraxellales</taxon>
        <taxon>Moraxellaceae</taxon>
        <taxon>Moraxella</taxon>
    </lineage>
</organism>
<comment type="pathway">
    <text evidence="3 19">Cofactor biosynthesis; adenosylcobalamin biosynthesis; adenosylcobalamin from cob(II)yrinate a,c-diamide: step 7/7.</text>
</comment>
<keyword evidence="13 19" id="KW-0472">Membrane</keyword>
<feature type="transmembrane region" description="Helical" evidence="19">
    <location>
        <begin position="133"/>
        <end position="151"/>
    </location>
</feature>
<dbReference type="InterPro" id="IPR003805">
    <property type="entry name" value="CobS"/>
</dbReference>
<evidence type="ECO:0000256" key="7">
    <source>
        <dbReference type="ARBA" id="ARBA00022475"/>
    </source>
</evidence>
<comment type="catalytic activity">
    <reaction evidence="18 19">
        <text>alpha-ribazole 5'-phosphate + adenosylcob(III)inamide-GDP = adenosylcob(III)alamin 5'-phosphate + GMP + H(+)</text>
        <dbReference type="Rhea" id="RHEA:23560"/>
        <dbReference type="ChEBI" id="CHEBI:15378"/>
        <dbReference type="ChEBI" id="CHEBI:57918"/>
        <dbReference type="ChEBI" id="CHEBI:58115"/>
        <dbReference type="ChEBI" id="CHEBI:60487"/>
        <dbReference type="ChEBI" id="CHEBI:60493"/>
        <dbReference type="EC" id="2.7.8.26"/>
    </reaction>
</comment>
<reference evidence="20 21" key="1">
    <citation type="submission" date="2017-02" db="EMBL/GenBank/DDBJ databases">
        <title>Draft genome sequence of Moraxella canis CCUG 8415A type strain.</title>
        <authorList>
            <person name="Engstrom-Jakobsson H."/>
            <person name="Salva-Serra F."/>
            <person name="Thorell K."/>
            <person name="Gonzales-Siles L."/>
            <person name="Karlsson R."/>
            <person name="Boulund F."/>
            <person name="Engstrand L."/>
            <person name="Moore E."/>
        </authorList>
    </citation>
    <scope>NUCLEOTIDE SEQUENCE [LARGE SCALE GENOMIC DNA]</scope>
    <source>
        <strain evidence="20 21">CCUG 8415A</strain>
    </source>
</reference>
<evidence type="ECO:0000256" key="11">
    <source>
        <dbReference type="ARBA" id="ARBA00022842"/>
    </source>
</evidence>
<keyword evidence="9 19" id="KW-0808">Transferase</keyword>
<evidence type="ECO:0000256" key="17">
    <source>
        <dbReference type="ARBA" id="ARBA00048623"/>
    </source>
</evidence>
<evidence type="ECO:0000256" key="12">
    <source>
        <dbReference type="ARBA" id="ARBA00022989"/>
    </source>
</evidence>
<comment type="catalytic activity">
    <reaction evidence="17 19">
        <text>alpha-ribazole + adenosylcob(III)inamide-GDP = adenosylcob(III)alamin + GMP + H(+)</text>
        <dbReference type="Rhea" id="RHEA:16049"/>
        <dbReference type="ChEBI" id="CHEBI:10329"/>
        <dbReference type="ChEBI" id="CHEBI:15378"/>
        <dbReference type="ChEBI" id="CHEBI:18408"/>
        <dbReference type="ChEBI" id="CHEBI:58115"/>
        <dbReference type="ChEBI" id="CHEBI:60487"/>
        <dbReference type="EC" id="2.7.8.26"/>
    </reaction>
</comment>
<gene>
    <name evidence="19" type="primary">cobS</name>
    <name evidence="20" type="ORF">B0180_01850</name>
</gene>
<evidence type="ECO:0000256" key="3">
    <source>
        <dbReference type="ARBA" id="ARBA00004663"/>
    </source>
</evidence>
<evidence type="ECO:0000256" key="9">
    <source>
        <dbReference type="ARBA" id="ARBA00022679"/>
    </source>
</evidence>
<keyword evidence="12 19" id="KW-1133">Transmembrane helix</keyword>
<dbReference type="PANTHER" id="PTHR34148">
    <property type="entry name" value="ADENOSYLCOBINAMIDE-GDP RIBAZOLETRANSFERASE"/>
    <property type="match status" value="1"/>
</dbReference>
<dbReference type="GO" id="GO:0008818">
    <property type="term" value="F:cobalamin 5'-phosphate synthase activity"/>
    <property type="evidence" value="ECO:0007669"/>
    <property type="project" value="UniProtKB-UniRule"/>
</dbReference>
<evidence type="ECO:0000256" key="19">
    <source>
        <dbReference type="HAMAP-Rule" id="MF_00719"/>
    </source>
</evidence>
<evidence type="ECO:0000256" key="5">
    <source>
        <dbReference type="ARBA" id="ARBA00013200"/>
    </source>
</evidence>
<dbReference type="RefSeq" id="WP_078255454.1">
    <property type="nucleotide sequence ID" value="NZ_MUXT01000001.1"/>
</dbReference>
<dbReference type="GO" id="GO:0051073">
    <property type="term" value="F:adenosylcobinamide-GDP ribazoletransferase activity"/>
    <property type="evidence" value="ECO:0007669"/>
    <property type="project" value="UniProtKB-UniRule"/>
</dbReference>
<evidence type="ECO:0000313" key="20">
    <source>
        <dbReference type="EMBL" id="OOR85612.1"/>
    </source>
</evidence>
<dbReference type="EMBL" id="MUXT01000001">
    <property type="protein sequence ID" value="OOR85612.1"/>
    <property type="molecule type" value="Genomic_DNA"/>
</dbReference>
<protein>
    <recommendedName>
        <fullName evidence="6 19">Adenosylcobinamide-GDP ribazoletransferase</fullName>
        <ecNumber evidence="5 19">2.7.8.26</ecNumber>
    </recommendedName>
    <alternativeName>
        <fullName evidence="16 19">Cobalamin synthase</fullName>
    </alternativeName>
    <alternativeName>
        <fullName evidence="15 19">Cobalamin-5'-phosphate synthase</fullName>
    </alternativeName>
</protein>
<comment type="similarity">
    <text evidence="4 19">Belongs to the CobS family.</text>
</comment>
<proteinExistence type="inferred from homology"/>
<keyword evidence="7 19" id="KW-1003">Cell membrane</keyword>